<keyword evidence="2" id="KW-1185">Reference proteome</keyword>
<accession>A0ABR1SZ89</accession>
<organism evidence="1 2">
    <name type="scientific">Apiospora rasikravindrae</name>
    <dbReference type="NCBI Taxonomy" id="990691"/>
    <lineage>
        <taxon>Eukaryota</taxon>
        <taxon>Fungi</taxon>
        <taxon>Dikarya</taxon>
        <taxon>Ascomycota</taxon>
        <taxon>Pezizomycotina</taxon>
        <taxon>Sordariomycetes</taxon>
        <taxon>Xylariomycetidae</taxon>
        <taxon>Amphisphaeriales</taxon>
        <taxon>Apiosporaceae</taxon>
        <taxon>Apiospora</taxon>
    </lineage>
</organism>
<dbReference type="EMBL" id="JAQQWK010000006">
    <property type="protein sequence ID" value="KAK8039642.1"/>
    <property type="molecule type" value="Genomic_DNA"/>
</dbReference>
<gene>
    <name evidence="1" type="ORF">PG993_008053</name>
</gene>
<evidence type="ECO:0000313" key="2">
    <source>
        <dbReference type="Proteomes" id="UP001444661"/>
    </source>
</evidence>
<sequence>MADKLGFYFYVDSSVPDDELNIIKGVVQKVKPLIYARIGFESLHCAQPTFEGNNCAKSGLLHPPNQAFEHLTRSEDGNTLLNQLYKDLKSCYTHSRMIRPRSFIYLTNGASLLAGHKTLKDEIVTTMFELAKRKHAPLPYREIGITFLQFGNVDGVQDLFESLDSDLQEPFEARLREEEKAGLDKGDGEAIKSYLSQTDDDKRKEDYYNRFDIVDYVRVNSVADVDKQMVNKIIFGAIDPKPDQVDILKALRPQILENDKDATLHYFQSDGNLACREFPDTDPEKSDEAIEGFLEASGNGNDHIDAFVSALESYHKYPNRVPRNLIWITKGESQVARKENLIKDIVRIMTLEAERGEKLISTRGGDPRYRPCGATFVQIGDHGAATQLFHKLSDNLQSAFKSEIYHKNPSSMHELAREHYENGQVSDPKYYEKRLRIVRHVKVASFGDLQRQFDKILIGGIDSKHLEELQLD</sequence>
<dbReference type="Proteomes" id="UP001444661">
    <property type="component" value="Unassembled WGS sequence"/>
</dbReference>
<reference evidence="1 2" key="1">
    <citation type="submission" date="2023-01" db="EMBL/GenBank/DDBJ databases">
        <title>Analysis of 21 Apiospora genomes using comparative genomics revels a genus with tremendous synthesis potential of carbohydrate active enzymes and secondary metabolites.</title>
        <authorList>
            <person name="Sorensen T."/>
        </authorList>
    </citation>
    <scope>NUCLEOTIDE SEQUENCE [LARGE SCALE GENOMIC DNA]</scope>
    <source>
        <strain evidence="1 2">CBS 33761</strain>
    </source>
</reference>
<name>A0ABR1SZ89_9PEZI</name>
<evidence type="ECO:0000313" key="1">
    <source>
        <dbReference type="EMBL" id="KAK8039642.1"/>
    </source>
</evidence>
<evidence type="ECO:0008006" key="3">
    <source>
        <dbReference type="Google" id="ProtNLM"/>
    </source>
</evidence>
<proteinExistence type="predicted"/>
<comment type="caution">
    <text evidence="1">The sequence shown here is derived from an EMBL/GenBank/DDBJ whole genome shotgun (WGS) entry which is preliminary data.</text>
</comment>
<protein>
    <recommendedName>
        <fullName evidence="3">VWFA domain-containing protein</fullName>
    </recommendedName>
</protein>